<dbReference type="CDD" id="cd00619">
    <property type="entry name" value="Terminator_NusB"/>
    <property type="match status" value="1"/>
</dbReference>
<evidence type="ECO:0000256" key="3">
    <source>
        <dbReference type="ARBA" id="ARBA00022884"/>
    </source>
</evidence>
<dbReference type="AlphaFoldDB" id="K6PZ31"/>
<dbReference type="InterPro" id="IPR011605">
    <property type="entry name" value="NusB_fam"/>
</dbReference>
<evidence type="ECO:0000313" key="9">
    <source>
        <dbReference type="EMBL" id="EKP93829.1"/>
    </source>
</evidence>
<proteinExistence type="inferred from homology"/>
<dbReference type="Pfam" id="PF01029">
    <property type="entry name" value="NusB"/>
    <property type="match status" value="1"/>
</dbReference>
<dbReference type="GO" id="GO:0003723">
    <property type="term" value="F:RNA binding"/>
    <property type="evidence" value="ECO:0007669"/>
    <property type="project" value="UniProtKB-UniRule"/>
</dbReference>
<reference evidence="9" key="1">
    <citation type="submission" date="2010-10" db="EMBL/GenBank/DDBJ databases">
        <authorList>
            <consortium name="US DOE Joint Genome Institute (JGI-PGF)"/>
            <person name="Lucas S."/>
            <person name="Copeland A."/>
            <person name="Lapidus A."/>
            <person name="Bruce D."/>
            <person name="Goodwin L."/>
            <person name="Pitluck S."/>
            <person name="Kyrpides N."/>
            <person name="Mavromatis K."/>
            <person name="Detter J.C."/>
            <person name="Han C."/>
            <person name="Land M."/>
            <person name="Hauser L."/>
            <person name="Markowitz V."/>
            <person name="Cheng J.-F."/>
            <person name="Hugenholtz P."/>
            <person name="Woyke T."/>
            <person name="Wu D."/>
            <person name="Pukall R."/>
            <person name="Wahrenburg C."/>
            <person name="Brambilla E."/>
            <person name="Klenk H.-P."/>
            <person name="Eisen J.A."/>
        </authorList>
    </citation>
    <scope>NUCLEOTIDE SEQUENCE [LARGE SCALE GENOMIC DNA]</scope>
    <source>
        <strain evidence="9">DSM 13965</strain>
    </source>
</reference>
<reference evidence="9" key="2">
    <citation type="submission" date="2012-10" db="EMBL/GenBank/DDBJ databases">
        <title>Improved high-quality draft of Thermaerobacter subterraneus C21, DSM 13965.</title>
        <authorList>
            <consortium name="DOE Joint Genome Institute"/>
            <person name="Eisen J."/>
            <person name="Huntemann M."/>
            <person name="Wei C.-L."/>
            <person name="Han J."/>
            <person name="Detter J.C."/>
            <person name="Han C."/>
            <person name="Tapia R."/>
            <person name="Chen A."/>
            <person name="Kyrpides N."/>
            <person name="Mavromatis K."/>
            <person name="Markowitz V."/>
            <person name="Szeto E."/>
            <person name="Ivanova N."/>
            <person name="Mikhailova N."/>
            <person name="Ovchinnikova G."/>
            <person name="Pagani I."/>
            <person name="Pati A."/>
            <person name="Goodwin L."/>
            <person name="Nordberg H.P."/>
            <person name="Cantor M.N."/>
            <person name="Hua S.X."/>
            <person name="Woyke T."/>
            <person name="Eisen J."/>
            <person name="Klenk H.-P."/>
        </authorList>
    </citation>
    <scope>NUCLEOTIDE SEQUENCE [LARGE SCALE GENOMIC DNA]</scope>
    <source>
        <strain evidence="9">DSM 13965</strain>
    </source>
</reference>
<dbReference type="GO" id="GO:0006353">
    <property type="term" value="P:DNA-templated transcription termination"/>
    <property type="evidence" value="ECO:0007669"/>
    <property type="project" value="UniProtKB-UniRule"/>
</dbReference>
<dbReference type="Gene3D" id="1.10.940.10">
    <property type="entry name" value="NusB-like"/>
    <property type="match status" value="1"/>
</dbReference>
<evidence type="ECO:0000256" key="1">
    <source>
        <dbReference type="ARBA" id="ARBA00005952"/>
    </source>
</evidence>
<evidence type="ECO:0000256" key="7">
    <source>
        <dbReference type="SAM" id="MobiDB-lite"/>
    </source>
</evidence>
<keyword evidence="5 6" id="KW-0804">Transcription</keyword>
<dbReference type="EMBL" id="AENY02000004">
    <property type="protein sequence ID" value="EKP93829.1"/>
    <property type="molecule type" value="Genomic_DNA"/>
</dbReference>
<name>K6PZ31_9FIRM</name>
<keyword evidence="3 6" id="KW-0694">RNA-binding</keyword>
<accession>K6PZ31</accession>
<evidence type="ECO:0000256" key="6">
    <source>
        <dbReference type="HAMAP-Rule" id="MF_00073"/>
    </source>
</evidence>
<dbReference type="Proteomes" id="UP000005710">
    <property type="component" value="Unassembled WGS sequence"/>
</dbReference>
<evidence type="ECO:0000256" key="4">
    <source>
        <dbReference type="ARBA" id="ARBA00023015"/>
    </source>
</evidence>
<gene>
    <name evidence="6" type="primary">nusB</name>
    <name evidence="9" type="ORF">ThesuDRAFT_00073</name>
</gene>
<feature type="compositionally biased region" description="Gly residues" evidence="7">
    <location>
        <begin position="162"/>
        <end position="175"/>
    </location>
</feature>
<dbReference type="InterPro" id="IPR006027">
    <property type="entry name" value="NusB_RsmB_TIM44"/>
</dbReference>
<keyword evidence="4 6" id="KW-0805">Transcription regulation</keyword>
<feature type="domain" description="NusB/RsmB/TIM44" evidence="8">
    <location>
        <begin position="16"/>
        <end position="142"/>
    </location>
</feature>
<comment type="function">
    <text evidence="6">Involved in transcription antitermination. Required for transcription of ribosomal RNA (rRNA) genes. Binds specifically to the boxA antiterminator sequence of the ribosomal RNA (rrn) operons.</text>
</comment>
<dbReference type="GO" id="GO:0031564">
    <property type="term" value="P:transcription antitermination"/>
    <property type="evidence" value="ECO:0007669"/>
    <property type="project" value="UniProtKB-KW"/>
</dbReference>
<dbReference type="PANTHER" id="PTHR11078:SF3">
    <property type="entry name" value="ANTITERMINATION NUSB DOMAIN-CONTAINING PROTEIN"/>
    <property type="match status" value="1"/>
</dbReference>
<evidence type="ECO:0000256" key="5">
    <source>
        <dbReference type="ARBA" id="ARBA00023163"/>
    </source>
</evidence>
<keyword evidence="10" id="KW-1185">Reference proteome</keyword>
<dbReference type="InterPro" id="IPR035926">
    <property type="entry name" value="NusB-like_sf"/>
</dbReference>
<dbReference type="PANTHER" id="PTHR11078">
    <property type="entry name" value="N UTILIZATION SUBSTANCE PROTEIN B-RELATED"/>
    <property type="match status" value="1"/>
</dbReference>
<sequence length="214" mass="21725">MAAGSGGPAGGPRRRGREIALQVLFQWEAAGHPLEAGLQWAAGEYNPGEEVLAFAADLAGGVTRHRLDIDGLIARYARDWDLERLARVDRNILRLGIYELLYAGRPDVPPPVAINEAVELAKRYSSEDAARFINGILGQLARDRGLAGEGRPAAPAAAGQGESAGGAPAGEGGSGAAPSAPMTAGARPAPAPGTVPGSGQLGGLIRQPGEGTGG</sequence>
<evidence type="ECO:0000259" key="8">
    <source>
        <dbReference type="Pfam" id="PF01029"/>
    </source>
</evidence>
<keyword evidence="2 6" id="KW-0889">Transcription antitermination</keyword>
<dbReference type="HAMAP" id="MF_00073">
    <property type="entry name" value="NusB"/>
    <property type="match status" value="1"/>
</dbReference>
<evidence type="ECO:0000256" key="2">
    <source>
        <dbReference type="ARBA" id="ARBA00022814"/>
    </source>
</evidence>
<dbReference type="HOGENOM" id="CLU_102194_0_0_9"/>
<dbReference type="eggNOG" id="COG0781">
    <property type="taxonomic scope" value="Bacteria"/>
</dbReference>
<feature type="compositionally biased region" description="Low complexity" evidence="7">
    <location>
        <begin position="176"/>
        <end position="197"/>
    </location>
</feature>
<comment type="similarity">
    <text evidence="1 6">Belongs to the NusB family.</text>
</comment>
<comment type="caution">
    <text evidence="9">The sequence shown here is derived from an EMBL/GenBank/DDBJ whole genome shotgun (WGS) entry which is preliminary data.</text>
</comment>
<organism evidence="9 10">
    <name type="scientific">Thermaerobacter subterraneus DSM 13965</name>
    <dbReference type="NCBI Taxonomy" id="867903"/>
    <lineage>
        <taxon>Bacteria</taxon>
        <taxon>Bacillati</taxon>
        <taxon>Bacillota</taxon>
        <taxon>Clostridia</taxon>
        <taxon>Eubacteriales</taxon>
        <taxon>Clostridiales Family XVII. Incertae Sedis</taxon>
        <taxon>Thermaerobacter</taxon>
    </lineage>
</organism>
<feature type="compositionally biased region" description="Low complexity" evidence="7">
    <location>
        <begin position="149"/>
        <end position="161"/>
    </location>
</feature>
<dbReference type="SUPFAM" id="SSF48013">
    <property type="entry name" value="NusB-like"/>
    <property type="match status" value="1"/>
</dbReference>
<dbReference type="GO" id="GO:0005829">
    <property type="term" value="C:cytosol"/>
    <property type="evidence" value="ECO:0007669"/>
    <property type="project" value="TreeGrafter"/>
</dbReference>
<feature type="region of interest" description="Disordered" evidence="7">
    <location>
        <begin position="147"/>
        <end position="214"/>
    </location>
</feature>
<protein>
    <recommendedName>
        <fullName evidence="6">Transcription antitermination protein NusB</fullName>
    </recommendedName>
    <alternativeName>
        <fullName evidence="6">Antitermination factor NusB</fullName>
    </alternativeName>
</protein>
<dbReference type="NCBIfam" id="TIGR01951">
    <property type="entry name" value="nusB"/>
    <property type="match status" value="1"/>
</dbReference>
<evidence type="ECO:0000313" key="10">
    <source>
        <dbReference type="Proteomes" id="UP000005710"/>
    </source>
</evidence>
<dbReference type="STRING" id="867903.ThesuDRAFT_00073"/>